<proteinExistence type="predicted"/>
<reference evidence="1 2" key="1">
    <citation type="journal article" date="2016" name="Genome Announc.">
        <title>Draft Genome Sequence of 'Halomonas chromatireducens' Strain AGD 8-3, a Haloalkaliphilic Chromate- and Selenite-Reducing Gammaproteobacterium.</title>
        <authorList>
            <person name="Sharko F.S."/>
            <person name="Shapovalova A.A."/>
            <person name="Tsygankova S.V."/>
            <person name="Komova A.V."/>
            <person name="Boulygina E.S."/>
            <person name="Teslyuk A.B."/>
            <person name="Gotovtsev P.M."/>
            <person name="Namsaraev Z.B."/>
            <person name="Khijniak T.V."/>
            <person name="Nedoluzhko A.V."/>
            <person name="Vasilov R.G."/>
        </authorList>
    </citation>
    <scope>NUCLEOTIDE SEQUENCE [LARGE SCALE GENOMIC DNA]</scope>
    <source>
        <strain evidence="1 2">AGD 8-3</strain>
    </source>
</reference>
<dbReference type="AlphaFoldDB" id="A0A0X8HG82"/>
<dbReference type="Proteomes" id="UP000063387">
    <property type="component" value="Chromosome"/>
</dbReference>
<evidence type="ECO:0000313" key="1">
    <source>
        <dbReference type="EMBL" id="AMD02005.1"/>
    </source>
</evidence>
<accession>A0A0X8HG82</accession>
<organism evidence="1 2">
    <name type="scientific">Halomonas chromatireducens</name>
    <dbReference type="NCBI Taxonomy" id="507626"/>
    <lineage>
        <taxon>Bacteria</taxon>
        <taxon>Pseudomonadati</taxon>
        <taxon>Pseudomonadota</taxon>
        <taxon>Gammaproteobacteria</taxon>
        <taxon>Oceanospirillales</taxon>
        <taxon>Halomonadaceae</taxon>
        <taxon>Halomonas</taxon>
    </lineage>
</organism>
<dbReference type="PATRIC" id="fig|507626.3.peg.2952"/>
<dbReference type="KEGG" id="hco:LOKO_02957"/>
<sequence length="46" mass="4778">MTPSLAKPSNSFNRTPGAVELGGIGLGDFGDQYWYWFSAGVPAAGS</sequence>
<gene>
    <name evidence="1" type="ORF">LOKO_02957</name>
</gene>
<name>A0A0X8HG82_9GAMM</name>
<keyword evidence="2" id="KW-1185">Reference proteome</keyword>
<dbReference type="EMBL" id="CP014226">
    <property type="protein sequence ID" value="AMD02005.1"/>
    <property type="molecule type" value="Genomic_DNA"/>
</dbReference>
<dbReference type="STRING" id="507626.LOKO_02957"/>
<protein>
    <submittedName>
        <fullName evidence="1">Uncharacterized protein</fullName>
    </submittedName>
</protein>
<reference evidence="1 2" key="2">
    <citation type="submission" date="2016-02" db="EMBL/GenBank/DDBJ databases">
        <authorList>
            <person name="Wen L."/>
            <person name="He K."/>
            <person name="Yang H."/>
        </authorList>
    </citation>
    <scope>NUCLEOTIDE SEQUENCE [LARGE SCALE GENOMIC DNA]</scope>
    <source>
        <strain evidence="1 2">AGD 8-3</strain>
    </source>
</reference>
<evidence type="ECO:0000313" key="2">
    <source>
        <dbReference type="Proteomes" id="UP000063387"/>
    </source>
</evidence>